<feature type="transmembrane region" description="Helical" evidence="1">
    <location>
        <begin position="244"/>
        <end position="262"/>
    </location>
</feature>
<evidence type="ECO:0000259" key="2">
    <source>
        <dbReference type="PROSITE" id="PS50106"/>
    </source>
</evidence>
<feature type="transmembrane region" description="Helical" evidence="1">
    <location>
        <begin position="107"/>
        <end position="124"/>
    </location>
</feature>
<dbReference type="Proteomes" id="UP000009234">
    <property type="component" value="Chromosome"/>
</dbReference>
<accession>F6DND0</accession>
<keyword evidence="1" id="KW-0812">Transmembrane</keyword>
<dbReference type="RefSeq" id="WP_013843567.1">
    <property type="nucleotide sequence ID" value="NC_015589.1"/>
</dbReference>
<dbReference type="Gene3D" id="2.30.42.10">
    <property type="match status" value="1"/>
</dbReference>
<dbReference type="eggNOG" id="COG0265">
    <property type="taxonomic scope" value="Bacteria"/>
</dbReference>
<dbReference type="EMBL" id="CP002780">
    <property type="protein sequence ID" value="AEG61821.1"/>
    <property type="molecule type" value="Genomic_DNA"/>
</dbReference>
<keyword evidence="1" id="KW-0472">Membrane</keyword>
<evidence type="ECO:0000313" key="3">
    <source>
        <dbReference type="EMBL" id="AEG61821.1"/>
    </source>
</evidence>
<dbReference type="AlphaFoldDB" id="F6DND0"/>
<dbReference type="STRING" id="696281.Desru_3619"/>
<gene>
    <name evidence="3" type="ordered locus">Desru_3619</name>
</gene>
<evidence type="ECO:0000256" key="1">
    <source>
        <dbReference type="SAM" id="Phobius"/>
    </source>
</evidence>
<dbReference type="Pfam" id="PF17820">
    <property type="entry name" value="PDZ_6"/>
    <property type="match status" value="1"/>
</dbReference>
<dbReference type="SMART" id="SM00228">
    <property type="entry name" value="PDZ"/>
    <property type="match status" value="1"/>
</dbReference>
<dbReference type="OrthoDB" id="198399at2"/>
<dbReference type="InterPro" id="IPR001478">
    <property type="entry name" value="PDZ"/>
</dbReference>
<feature type="transmembrane region" description="Helical" evidence="1">
    <location>
        <begin position="130"/>
        <end position="154"/>
    </location>
</feature>
<feature type="transmembrane region" description="Helical" evidence="1">
    <location>
        <begin position="57"/>
        <end position="76"/>
    </location>
</feature>
<feature type="transmembrane region" description="Helical" evidence="1">
    <location>
        <begin position="268"/>
        <end position="288"/>
    </location>
</feature>
<dbReference type="PROSITE" id="PS50106">
    <property type="entry name" value="PDZ"/>
    <property type="match status" value="1"/>
</dbReference>
<dbReference type="KEGG" id="dru:Desru_3619"/>
<feature type="transmembrane region" description="Helical" evidence="1">
    <location>
        <begin position="216"/>
        <end position="232"/>
    </location>
</feature>
<reference evidence="4" key="1">
    <citation type="submission" date="2011-05" db="EMBL/GenBank/DDBJ databases">
        <title>Complete sequence of Desulfotomaculum ruminis DSM 2154.</title>
        <authorList>
            <person name="Lucas S."/>
            <person name="Copeland A."/>
            <person name="Lapidus A."/>
            <person name="Cheng J.-F."/>
            <person name="Goodwin L."/>
            <person name="Pitluck S."/>
            <person name="Lu M."/>
            <person name="Detter J.C."/>
            <person name="Han C."/>
            <person name="Tapia R."/>
            <person name="Land M."/>
            <person name="Hauser L."/>
            <person name="Kyrpides N."/>
            <person name="Ivanova N."/>
            <person name="Mikhailova N."/>
            <person name="Pagani I."/>
            <person name="Stams A.J.M."/>
            <person name="Plugge C.M."/>
            <person name="Muyzer G."/>
            <person name="Kuever J."/>
            <person name="Parshina S.N."/>
            <person name="Ivanova A.E."/>
            <person name="Nazina T.N."/>
            <person name="Brambilla E."/>
            <person name="Spring S."/>
            <person name="Klenk H.-P."/>
            <person name="Woyke T."/>
        </authorList>
    </citation>
    <scope>NUCLEOTIDE SEQUENCE [LARGE SCALE GENOMIC DNA]</scope>
    <source>
        <strain evidence="4">ATCC 23193 / DSM 2154 / NCIB 8452 / DL</strain>
    </source>
</reference>
<keyword evidence="4" id="KW-1185">Reference proteome</keyword>
<name>F6DND0_DESRL</name>
<keyword evidence="1" id="KW-1133">Transmembrane helix</keyword>
<evidence type="ECO:0000313" key="4">
    <source>
        <dbReference type="Proteomes" id="UP000009234"/>
    </source>
</evidence>
<feature type="transmembrane region" description="Helical" evidence="1">
    <location>
        <begin position="175"/>
        <end position="196"/>
    </location>
</feature>
<proteinExistence type="predicted"/>
<protein>
    <submittedName>
        <fullName evidence="3">PDZ/DHR/GLGF domain protein</fullName>
    </submittedName>
</protein>
<reference evidence="3 4" key="2">
    <citation type="journal article" date="2012" name="Stand. Genomic Sci.">
        <title>Complete genome sequence of the sulfate-reducing firmicute Desulfotomaculum ruminis type strain (DL(T)).</title>
        <authorList>
            <person name="Spring S."/>
            <person name="Visser M."/>
            <person name="Lu M."/>
            <person name="Copeland A."/>
            <person name="Lapidus A."/>
            <person name="Lucas S."/>
            <person name="Cheng J.F."/>
            <person name="Han C."/>
            <person name="Tapia R."/>
            <person name="Goodwin L.A."/>
            <person name="Pitluck S."/>
            <person name="Ivanova N."/>
            <person name="Land M."/>
            <person name="Hauser L."/>
            <person name="Larimer F."/>
            <person name="Rohde M."/>
            <person name="Goker M."/>
            <person name="Detter J.C."/>
            <person name="Kyrpides N.C."/>
            <person name="Woyke T."/>
            <person name="Schaap P.J."/>
            <person name="Plugge C.M."/>
            <person name="Muyzer G."/>
            <person name="Kuever J."/>
            <person name="Pereira I.A."/>
            <person name="Parshina S.N."/>
            <person name="Bernier-Latmani R."/>
            <person name="Stams A.J."/>
            <person name="Klenk H.P."/>
        </authorList>
    </citation>
    <scope>NUCLEOTIDE SEQUENCE [LARGE SCALE GENOMIC DNA]</scope>
    <source>
        <strain evidence="4">ATCC 23193 / DSM 2154 / NCIB 8452 / DL</strain>
    </source>
</reference>
<dbReference type="InterPro" id="IPR036034">
    <property type="entry name" value="PDZ_sf"/>
</dbReference>
<dbReference type="InterPro" id="IPR041489">
    <property type="entry name" value="PDZ_6"/>
</dbReference>
<sequence length="411" mass="44430">MFPFKEVTPMLLGTLGAVVTDPLFWLVVAIVALQYNRMGKVKERFFGLKPRGTWRDVLLATGFGLLGGVAASYLMVGIGLTLSGSGLIYLWPLAILLMLVDARFLCFAYAGGILALSSLIFGWPDVSVPQVLGLVAVLHMVEALLILVSGHMGAVPTFIKNTEGRVVGGFALQKFWPIPLAALVVAGYSSTPAGGIGMPDWWPLIRGELGRDMDQVIYALMPVVAGLGYGDLAAARTPEQKSRISSVILALYSLVLLGLAVLADRSLIMGFVAALFSPLGHELVIFIGKRLETGKSIYQPPSRGVKLLDVIPGYPAWQAGLRSGDIILEVNGMAVNGRQGLEFALNIYHQQPQLTYWSAKEDKVYREGMDHSLKGMMGILPVPEGNEESFMELSTGGPVKRWFNNLLGKGR</sequence>
<feature type="domain" description="PDZ" evidence="2">
    <location>
        <begin position="287"/>
        <end position="337"/>
    </location>
</feature>
<dbReference type="SUPFAM" id="SSF50156">
    <property type="entry name" value="PDZ domain-like"/>
    <property type="match status" value="1"/>
</dbReference>
<feature type="transmembrane region" description="Helical" evidence="1">
    <location>
        <begin position="12"/>
        <end position="36"/>
    </location>
</feature>
<dbReference type="HOGENOM" id="CLU_051142_0_0_9"/>
<feature type="transmembrane region" description="Helical" evidence="1">
    <location>
        <begin position="82"/>
        <end position="100"/>
    </location>
</feature>
<organism evidence="3 4">
    <name type="scientific">Desulforamulus ruminis (strain ATCC 23193 / DSM 2154 / NCIMB 8452 / DL)</name>
    <name type="common">Desulfotomaculum ruminis</name>
    <dbReference type="NCBI Taxonomy" id="696281"/>
    <lineage>
        <taxon>Bacteria</taxon>
        <taxon>Bacillati</taxon>
        <taxon>Bacillota</taxon>
        <taxon>Clostridia</taxon>
        <taxon>Eubacteriales</taxon>
        <taxon>Peptococcaceae</taxon>
        <taxon>Desulforamulus</taxon>
    </lineage>
</organism>